<gene>
    <name evidence="2" type="ORF">HNP93_001043</name>
</gene>
<evidence type="ECO:0000313" key="3">
    <source>
        <dbReference type="Proteomes" id="UP000558015"/>
    </source>
</evidence>
<organism evidence="2 3">
    <name type="scientific">Methanococcus maripaludis</name>
    <name type="common">Methanococcus deltae</name>
    <dbReference type="NCBI Taxonomy" id="39152"/>
    <lineage>
        <taxon>Archaea</taxon>
        <taxon>Methanobacteriati</taxon>
        <taxon>Methanobacteriota</taxon>
        <taxon>Methanomada group</taxon>
        <taxon>Methanococci</taxon>
        <taxon>Methanococcales</taxon>
        <taxon>Methanococcaceae</taxon>
        <taxon>Methanococcus</taxon>
    </lineage>
</organism>
<dbReference type="SUPFAM" id="SSF56349">
    <property type="entry name" value="DNA breaking-rejoining enzymes"/>
    <property type="match status" value="1"/>
</dbReference>
<keyword evidence="1" id="KW-0233">DNA recombination</keyword>
<reference evidence="2 3" key="1">
    <citation type="submission" date="2020-07" db="EMBL/GenBank/DDBJ databases">
        <title>Genomic Encyclopedia of Type Strains, Phase IV (KMG-V): Genome sequencing to study the core and pangenomes of soil and plant-associated prokaryotes.</title>
        <authorList>
            <person name="Whitman W."/>
        </authorList>
    </citation>
    <scope>NUCLEOTIDE SEQUENCE [LARGE SCALE GENOMIC DNA]</scope>
    <source>
        <strain evidence="2 3">C12</strain>
    </source>
</reference>
<dbReference type="EMBL" id="JACDUN010000001">
    <property type="protein sequence ID" value="MBA2858342.1"/>
    <property type="molecule type" value="Genomic_DNA"/>
</dbReference>
<comment type="caution">
    <text evidence="2">The sequence shown here is derived from an EMBL/GenBank/DDBJ whole genome shotgun (WGS) entry which is preliminary data.</text>
</comment>
<dbReference type="GO" id="GO:0006310">
    <property type="term" value="P:DNA recombination"/>
    <property type="evidence" value="ECO:0007669"/>
    <property type="project" value="UniProtKB-KW"/>
</dbReference>
<accession>A0A7J9P585</accession>
<proteinExistence type="predicted"/>
<dbReference type="GO" id="GO:0015074">
    <property type="term" value="P:DNA integration"/>
    <property type="evidence" value="ECO:0007669"/>
    <property type="project" value="InterPro"/>
</dbReference>
<evidence type="ECO:0000256" key="1">
    <source>
        <dbReference type="ARBA" id="ARBA00023172"/>
    </source>
</evidence>
<sequence length="39" mass="4590">MPIDIVKEYLGHASLETTLFYAHSRERKSKMLNDIKKIL</sequence>
<dbReference type="AlphaFoldDB" id="A0A7J9P585"/>
<protein>
    <submittedName>
        <fullName evidence="2">Integrase</fullName>
    </submittedName>
</protein>
<evidence type="ECO:0000313" key="2">
    <source>
        <dbReference type="EMBL" id="MBA2858342.1"/>
    </source>
</evidence>
<dbReference type="InterPro" id="IPR011010">
    <property type="entry name" value="DNA_brk_join_enz"/>
</dbReference>
<dbReference type="GO" id="GO:0003677">
    <property type="term" value="F:DNA binding"/>
    <property type="evidence" value="ECO:0007669"/>
    <property type="project" value="InterPro"/>
</dbReference>
<dbReference type="Proteomes" id="UP000558015">
    <property type="component" value="Unassembled WGS sequence"/>
</dbReference>
<dbReference type="Gene3D" id="1.10.443.10">
    <property type="entry name" value="Intergrase catalytic core"/>
    <property type="match status" value="1"/>
</dbReference>
<dbReference type="InterPro" id="IPR013762">
    <property type="entry name" value="Integrase-like_cat_sf"/>
</dbReference>
<name>A0A7J9P585_METMI</name>